<feature type="compositionally biased region" description="Polar residues" evidence="6">
    <location>
        <begin position="16"/>
        <end position="26"/>
    </location>
</feature>
<name>A0A061SGP2_9CHLO</name>
<evidence type="ECO:0000313" key="8">
    <source>
        <dbReference type="EMBL" id="JAC82199.1"/>
    </source>
</evidence>
<feature type="compositionally biased region" description="Low complexity" evidence="6">
    <location>
        <begin position="669"/>
        <end position="678"/>
    </location>
</feature>
<dbReference type="InterPro" id="IPR002059">
    <property type="entry name" value="CSP_DNA-bd"/>
</dbReference>
<dbReference type="Pfam" id="PF00313">
    <property type="entry name" value="CSD"/>
    <property type="match status" value="1"/>
</dbReference>
<keyword evidence="2" id="KW-0963">Cytoplasm</keyword>
<feature type="compositionally biased region" description="Pro residues" evidence="6">
    <location>
        <begin position="829"/>
        <end position="843"/>
    </location>
</feature>
<feature type="compositionally biased region" description="Basic residues" evidence="6">
    <location>
        <begin position="844"/>
        <end position="854"/>
    </location>
</feature>
<protein>
    <submittedName>
        <fullName evidence="8">Cold shock domain-containing protein e1</fullName>
    </submittedName>
</protein>
<feature type="compositionally biased region" description="Basic and acidic residues" evidence="6">
    <location>
        <begin position="641"/>
        <end position="651"/>
    </location>
</feature>
<dbReference type="Gene3D" id="2.40.50.140">
    <property type="entry name" value="Nucleic acid-binding proteins"/>
    <property type="match status" value="4"/>
</dbReference>
<dbReference type="GO" id="GO:0003723">
    <property type="term" value="F:RNA binding"/>
    <property type="evidence" value="ECO:0007669"/>
    <property type="project" value="UniProtKB-KW"/>
</dbReference>
<gene>
    <name evidence="8" type="ORF">TSPGSL018_6260</name>
</gene>
<proteinExistence type="inferred from homology"/>
<dbReference type="PROSITE" id="PS51857">
    <property type="entry name" value="CSD_2"/>
    <property type="match status" value="1"/>
</dbReference>
<feature type="region of interest" description="Disordered" evidence="6">
    <location>
        <begin position="817"/>
        <end position="901"/>
    </location>
</feature>
<dbReference type="AlphaFoldDB" id="A0A061SGP2"/>
<dbReference type="GO" id="GO:0005737">
    <property type="term" value="C:cytoplasm"/>
    <property type="evidence" value="ECO:0007669"/>
    <property type="project" value="UniProtKB-SubCell"/>
</dbReference>
<dbReference type="EMBL" id="GBEZ01002896">
    <property type="protein sequence ID" value="JAC82199.1"/>
    <property type="molecule type" value="Transcribed_RNA"/>
</dbReference>
<evidence type="ECO:0000259" key="7">
    <source>
        <dbReference type="PROSITE" id="PS51857"/>
    </source>
</evidence>
<feature type="compositionally biased region" description="Basic and acidic residues" evidence="6">
    <location>
        <begin position="769"/>
        <end position="790"/>
    </location>
</feature>
<evidence type="ECO:0000256" key="6">
    <source>
        <dbReference type="SAM" id="MobiDB-lite"/>
    </source>
</evidence>
<evidence type="ECO:0000256" key="2">
    <source>
        <dbReference type="ARBA" id="ARBA00022490"/>
    </source>
</evidence>
<reference evidence="8" key="1">
    <citation type="submission" date="2014-05" db="EMBL/GenBank/DDBJ databases">
        <title>The transcriptome of the halophilic microalga Tetraselmis sp. GSL018 isolated from the Great Salt Lake, Utah.</title>
        <authorList>
            <person name="Jinkerson R.E."/>
            <person name="D'Adamo S."/>
            <person name="Posewitz M.C."/>
        </authorList>
    </citation>
    <scope>NUCLEOTIDE SEQUENCE</scope>
    <source>
        <strain evidence="8">GSL018</strain>
    </source>
</reference>
<dbReference type="InterPro" id="IPR012340">
    <property type="entry name" value="NA-bd_OB-fold"/>
</dbReference>
<evidence type="ECO:0000256" key="4">
    <source>
        <dbReference type="ARBA" id="ARBA00022884"/>
    </source>
</evidence>
<accession>A0A061SGP2</accession>
<feature type="region of interest" description="Disordered" evidence="6">
    <location>
        <begin position="758"/>
        <end position="790"/>
    </location>
</feature>
<evidence type="ECO:0000256" key="1">
    <source>
        <dbReference type="ARBA" id="ARBA00004496"/>
    </source>
</evidence>
<sequence>MTEAGGPEDFRVAELTLQSGQGTTAGVNAAEAEKDLQPQLPFSAEEDTPIQGTGENDSIRDDDVGNSNSNSEALLASPDTVTSSPKVRERGFVTTIKDSYGFVSCVDREGELFFHVSELDTGGSQAFNLSHRDIEIRDFLSRGTEVEFSVQPSRRGDRLNARELTVLPKGTIKTHKIGEQVLRGEVSQACTSPHSVRGADKDQLHGIIKVVEVLSGPNEDCPGSPVAAVGDTIPFRREDCEDFEPLQVGACVRFSVSSHRRTNRRRAVGVEALGEPTGVPRQREVGIVVALKESFGFIRPAQRNTPEAFFHFSELVGGIRPSVGAIVAYKMEYSKITKKDVAVRVEILPDDQLPPGPSIKAEGLVKIPCDGGTGMLLFRDPQMCEQTCSFVEDIVSRPEGEEGETAEPLRLYDEVEVEAQLDLLTECYRATSVRLIRRAVDKVEYGRVEATKNSFGFIKCCARASDMFFRFASLTGGLSAESIAVGTDVQFRVIREPATGKLNAVDVGPAPEGKVVFETVGDTVHSGVVLERNFARGSAAASGMSGLIEFIDEGLQRHITFFASEVSGMSPKPGDPVTFRIATDLRAAQEAMQSGSLRAAVHGATRATQVAVVRESGVVVAVRASFGFIEYRVPPPSSSDQPRDGEAKPMEELCEQGTAPAVQDSSTTAGAAGAAGKACSRADDGEGERGAQLEERPAGGPSWLSSSNGGAGGDRGEEPSGSRRERVRRIFFHVSEVQGGAPLVVGDRVEFTVATNPKTGELNGRHVVRTKEAPPRPERPTRRPAEETARRAPAALVAQVHQPLMPDGTRGFAFGRGKGLEGVIHPPLGLRPPPPPPSQPSKPKPSKTRGRGQSKRTVLTVPVSAGRPAGRESSHTMLNAEAQPFIPRSWSSSSGAEAREV</sequence>
<dbReference type="SMART" id="SM00357">
    <property type="entry name" value="CSP"/>
    <property type="match status" value="3"/>
</dbReference>
<evidence type="ECO:0000256" key="3">
    <source>
        <dbReference type="ARBA" id="ARBA00022737"/>
    </source>
</evidence>
<evidence type="ECO:0000256" key="5">
    <source>
        <dbReference type="ARBA" id="ARBA00044751"/>
    </source>
</evidence>
<dbReference type="PANTHER" id="PTHR12913:SF1">
    <property type="entry name" value="COLD SHOCK DOMAIN-CONTAINING PROTEIN E1"/>
    <property type="match status" value="1"/>
</dbReference>
<feature type="region of interest" description="Disordered" evidence="6">
    <location>
        <begin position="1"/>
        <end position="85"/>
    </location>
</feature>
<comment type="subcellular location">
    <subcellularLocation>
        <location evidence="1">Cytoplasm</location>
    </subcellularLocation>
</comment>
<dbReference type="InterPro" id="IPR011129">
    <property type="entry name" value="CSD"/>
</dbReference>
<organism evidence="8">
    <name type="scientific">Tetraselmis sp. GSL018</name>
    <dbReference type="NCBI Taxonomy" id="582737"/>
    <lineage>
        <taxon>Eukaryota</taxon>
        <taxon>Viridiplantae</taxon>
        <taxon>Chlorophyta</taxon>
        <taxon>core chlorophytes</taxon>
        <taxon>Chlorodendrophyceae</taxon>
        <taxon>Chlorodendrales</taxon>
        <taxon>Chlorodendraceae</taxon>
        <taxon>Tetraselmis</taxon>
    </lineage>
</organism>
<feature type="region of interest" description="Disordered" evidence="6">
    <location>
        <begin position="631"/>
        <end position="723"/>
    </location>
</feature>
<dbReference type="SUPFAM" id="SSF50249">
    <property type="entry name" value="Nucleic acid-binding proteins"/>
    <property type="match status" value="4"/>
</dbReference>
<feature type="compositionally biased region" description="Basic and acidic residues" evidence="6">
    <location>
        <begin position="680"/>
        <end position="697"/>
    </location>
</feature>
<comment type="similarity">
    <text evidence="5">Belongs to the UNR family.</text>
</comment>
<feature type="compositionally biased region" description="Basic and acidic residues" evidence="6">
    <location>
        <begin position="714"/>
        <end position="723"/>
    </location>
</feature>
<keyword evidence="4" id="KW-0694">RNA-binding</keyword>
<feature type="domain" description="CSD" evidence="7">
    <location>
        <begin position="88"/>
        <end position="166"/>
    </location>
</feature>
<dbReference type="PANTHER" id="PTHR12913">
    <property type="entry name" value="UNR PROTEIN N-RAS UPSTREAM GENE PROTEIN"/>
    <property type="match status" value="1"/>
</dbReference>
<keyword evidence="3" id="KW-0677">Repeat</keyword>